<comment type="caution">
    <text evidence="3">The sequence shown here is derived from an EMBL/GenBank/DDBJ whole genome shotgun (WGS) entry which is preliminary data.</text>
</comment>
<dbReference type="InterPro" id="IPR013096">
    <property type="entry name" value="Cupin_2"/>
</dbReference>
<organism evidence="3 4">
    <name type="scientific">Leifsonia soli</name>
    <dbReference type="NCBI Taxonomy" id="582665"/>
    <lineage>
        <taxon>Bacteria</taxon>
        <taxon>Bacillati</taxon>
        <taxon>Actinomycetota</taxon>
        <taxon>Actinomycetes</taxon>
        <taxon>Micrococcales</taxon>
        <taxon>Microbacteriaceae</taxon>
        <taxon>Leifsonia</taxon>
    </lineage>
</organism>
<evidence type="ECO:0000259" key="2">
    <source>
        <dbReference type="Pfam" id="PF07883"/>
    </source>
</evidence>
<gene>
    <name evidence="3" type="ORF">BJ963_000829</name>
</gene>
<dbReference type="EMBL" id="JACCBJ010000001">
    <property type="protein sequence ID" value="NYD73310.1"/>
    <property type="molecule type" value="Genomic_DNA"/>
</dbReference>
<sequence>MAQEPVTRITLADHDLGATIGIGHVEVRRITIAPGVQPGAHWHNGPVFGVIEQGSVYVQIGEDAERVLGPGDTFYEPPRATITRFDATSEGVTFLGWFPLPGDERPELTMGPAEGQEGRASA</sequence>
<dbReference type="RefSeq" id="WP_179454845.1">
    <property type="nucleotide sequence ID" value="NZ_BAAAPX010000001.1"/>
</dbReference>
<reference evidence="3 4" key="1">
    <citation type="submission" date="2020-07" db="EMBL/GenBank/DDBJ databases">
        <title>Sequencing the genomes of 1000 actinobacteria strains.</title>
        <authorList>
            <person name="Klenk H.-P."/>
        </authorList>
    </citation>
    <scope>NUCLEOTIDE SEQUENCE [LARGE SCALE GENOMIC DNA]</scope>
    <source>
        <strain evidence="3 4">DSM 23871</strain>
    </source>
</reference>
<dbReference type="Gene3D" id="2.60.120.10">
    <property type="entry name" value="Jelly Rolls"/>
    <property type="match status" value="1"/>
</dbReference>
<name>A0A852SXV0_9MICO</name>
<feature type="domain" description="Cupin type-2" evidence="2">
    <location>
        <begin position="29"/>
        <end position="79"/>
    </location>
</feature>
<feature type="region of interest" description="Disordered" evidence="1">
    <location>
        <begin position="103"/>
        <end position="122"/>
    </location>
</feature>
<dbReference type="AlphaFoldDB" id="A0A852SXV0"/>
<dbReference type="InterPro" id="IPR014710">
    <property type="entry name" value="RmlC-like_jellyroll"/>
</dbReference>
<protein>
    <submittedName>
        <fullName evidence="3">Putative RmlC-like cupin family protein</fullName>
    </submittedName>
</protein>
<evidence type="ECO:0000313" key="3">
    <source>
        <dbReference type="EMBL" id="NYD73310.1"/>
    </source>
</evidence>
<accession>A0A852SXV0</accession>
<evidence type="ECO:0000313" key="4">
    <source>
        <dbReference type="Proteomes" id="UP000589620"/>
    </source>
</evidence>
<dbReference type="InterPro" id="IPR011051">
    <property type="entry name" value="RmlC_Cupin_sf"/>
</dbReference>
<dbReference type="Pfam" id="PF07883">
    <property type="entry name" value="Cupin_2"/>
    <property type="match status" value="1"/>
</dbReference>
<keyword evidence="4" id="KW-1185">Reference proteome</keyword>
<dbReference type="SUPFAM" id="SSF51182">
    <property type="entry name" value="RmlC-like cupins"/>
    <property type="match status" value="1"/>
</dbReference>
<dbReference type="Proteomes" id="UP000589620">
    <property type="component" value="Unassembled WGS sequence"/>
</dbReference>
<proteinExistence type="predicted"/>
<evidence type="ECO:0000256" key="1">
    <source>
        <dbReference type="SAM" id="MobiDB-lite"/>
    </source>
</evidence>